<feature type="region of interest" description="Disordered" evidence="1">
    <location>
        <begin position="292"/>
        <end position="315"/>
    </location>
</feature>
<keyword evidence="5" id="KW-1185">Reference proteome</keyword>
<dbReference type="RefSeq" id="WP_340469596.1">
    <property type="nucleotide sequence ID" value="NZ_JBANBB010000001.1"/>
</dbReference>
<feature type="region of interest" description="Disordered" evidence="1">
    <location>
        <begin position="151"/>
        <end position="176"/>
    </location>
</feature>
<evidence type="ECO:0000256" key="3">
    <source>
        <dbReference type="SAM" id="SignalP"/>
    </source>
</evidence>
<keyword evidence="2" id="KW-0812">Transmembrane</keyword>
<gene>
    <name evidence="4" type="ORF">V8P97_06045</name>
</gene>
<sequence length="679" mass="72022">MQLSKSIGGKVARVTGVVIAFATCAAGLALMPAASADDATKKPTGTTFTKDDDYVTGELGADMADHTPHLTVVKYLSLKQGITPTGSSQQGAELAKDNTPGKEILFELQKIKPDGPISAVDAQAGTGYKVDTGFGVEGSLVGLTDNSGTITDWRKPGANRLPTGDPVDLPKITQEGTAPDTWYSPSYFILKEDTDNSPAFQKGVYDKNSYKKAENSLITLPYQTVNVTSYDDGTKDSAVVNVFHLHVFPKNISTKQINKRVTGITGSDGQPKEVPVAGDKISYEITQHVTNKYGGASHTNDNDPELDVGDLDPDNTTTPQLRIVDRMSSALKDMTNVKVSLKKTDGSEIQQLVQDTDYWFTSSPDVPARIQAGGGTMFDANEAGPGTMYYVFDFFKNPTSFKGYMNGVTEANIVIDFTTTVTSSGDSTNAAPGTLSNSVAVDHVGLKGDDGKPTDPDHNDTKTMTAGAQFGKVDKGGTPLEGAVFRLSQGIVDGKDMHNTYLATDGKFHPEGNLPAGVSFYEATSTHNGIVTFVGLPVFETKDGKTAVQADLVWNLSEVKAPAGFTIPDDYFKEAISFKKVGGQTVDQLIKQTNSNALSADVTIPKGYNYTGSLDGITDDQGTAVSQAVINFKPGEPGRPITLPLTGGRGIILLLVVGALIMVGVLYARNRRGSAVHAA</sequence>
<evidence type="ECO:0000313" key="5">
    <source>
        <dbReference type="Proteomes" id="UP001373159"/>
    </source>
</evidence>
<comment type="caution">
    <text evidence="4">The sequence shown here is derived from an EMBL/GenBank/DDBJ whole genome shotgun (WGS) entry which is preliminary data.</text>
</comment>
<feature type="signal peptide" evidence="3">
    <location>
        <begin position="1"/>
        <end position="36"/>
    </location>
</feature>
<dbReference type="Proteomes" id="UP001373159">
    <property type="component" value="Unassembled WGS sequence"/>
</dbReference>
<keyword evidence="3" id="KW-0732">Signal</keyword>
<proteinExistence type="predicted"/>
<evidence type="ECO:0008006" key="6">
    <source>
        <dbReference type="Google" id="ProtNLM"/>
    </source>
</evidence>
<evidence type="ECO:0000313" key="4">
    <source>
        <dbReference type="EMBL" id="MEK0307021.1"/>
    </source>
</evidence>
<reference evidence="4 5" key="1">
    <citation type="submission" date="2024-02" db="EMBL/GenBank/DDBJ databases">
        <title>Bifidobacterium honeyensis sp. nov., isolated from the comb honey.</title>
        <authorList>
            <person name="Liu W."/>
            <person name="Li Y."/>
        </authorList>
    </citation>
    <scope>NUCLEOTIDE SEQUENCE [LARGE SCALE GENOMIC DNA]</scope>
    <source>
        <strain evidence="4 5">IMAU50988</strain>
    </source>
</reference>
<dbReference type="Gene3D" id="2.60.40.10">
    <property type="entry name" value="Immunoglobulins"/>
    <property type="match status" value="1"/>
</dbReference>
<feature type="chain" id="PRO_5047181785" description="Fimbrial subunit FimA" evidence="3">
    <location>
        <begin position="37"/>
        <end position="679"/>
    </location>
</feature>
<dbReference type="EMBL" id="JBANBB010000001">
    <property type="protein sequence ID" value="MEK0307021.1"/>
    <property type="molecule type" value="Genomic_DNA"/>
</dbReference>
<accession>A0ABU8ZP39</accession>
<keyword evidence="2" id="KW-1133">Transmembrane helix</keyword>
<organism evidence="4 5">
    <name type="scientific">Bifidobacterium favimelis</name>
    <dbReference type="NCBI Taxonomy" id="3122979"/>
    <lineage>
        <taxon>Bacteria</taxon>
        <taxon>Bacillati</taxon>
        <taxon>Actinomycetota</taxon>
        <taxon>Actinomycetes</taxon>
        <taxon>Bifidobacteriales</taxon>
        <taxon>Bifidobacteriaceae</taxon>
        <taxon>Bifidobacterium</taxon>
    </lineage>
</organism>
<evidence type="ECO:0000256" key="1">
    <source>
        <dbReference type="SAM" id="MobiDB-lite"/>
    </source>
</evidence>
<feature type="transmembrane region" description="Helical" evidence="2">
    <location>
        <begin position="650"/>
        <end position="668"/>
    </location>
</feature>
<protein>
    <recommendedName>
        <fullName evidence="6">Fimbrial subunit FimA</fullName>
    </recommendedName>
</protein>
<keyword evidence="2" id="KW-0472">Membrane</keyword>
<evidence type="ECO:0000256" key="2">
    <source>
        <dbReference type="SAM" id="Phobius"/>
    </source>
</evidence>
<feature type="compositionally biased region" description="Acidic residues" evidence="1">
    <location>
        <begin position="302"/>
        <end position="313"/>
    </location>
</feature>
<dbReference type="InterPro" id="IPR013783">
    <property type="entry name" value="Ig-like_fold"/>
</dbReference>
<name>A0ABU8ZP39_9BIFI</name>